<dbReference type="GO" id="GO:0005829">
    <property type="term" value="C:cytosol"/>
    <property type="evidence" value="ECO:0007669"/>
    <property type="project" value="TreeGrafter"/>
</dbReference>
<dbReference type="SUPFAM" id="SSF54001">
    <property type="entry name" value="Cysteine proteinases"/>
    <property type="match status" value="1"/>
</dbReference>
<dbReference type="Proteomes" id="UP000663887">
    <property type="component" value="Unassembled WGS sequence"/>
</dbReference>
<evidence type="ECO:0000313" key="3">
    <source>
        <dbReference type="EMBL" id="CAF2078106.1"/>
    </source>
</evidence>
<proteinExistence type="predicted"/>
<dbReference type="InterPro" id="IPR038765">
    <property type="entry name" value="Papain-like_cys_pep_sf"/>
</dbReference>
<dbReference type="PROSITE" id="PS50235">
    <property type="entry name" value="USP_3"/>
    <property type="match status" value="1"/>
</dbReference>
<dbReference type="PANTHER" id="PTHR24006:SF747">
    <property type="entry name" value="UBIQUITIN CARBOXYL-TERMINAL HYDROLASE 20"/>
    <property type="match status" value="1"/>
</dbReference>
<dbReference type="PROSITE" id="PS00973">
    <property type="entry name" value="USP_2"/>
    <property type="match status" value="1"/>
</dbReference>
<gene>
    <name evidence="3" type="ORF">XDN619_LOCUS14001</name>
</gene>
<feature type="compositionally biased region" description="Basic and acidic residues" evidence="1">
    <location>
        <begin position="820"/>
        <end position="831"/>
    </location>
</feature>
<dbReference type="GO" id="GO:0005634">
    <property type="term" value="C:nucleus"/>
    <property type="evidence" value="ECO:0007669"/>
    <property type="project" value="TreeGrafter"/>
</dbReference>
<dbReference type="EMBL" id="CAJNRG010005584">
    <property type="protein sequence ID" value="CAF2078106.1"/>
    <property type="molecule type" value="Genomic_DNA"/>
</dbReference>
<evidence type="ECO:0000313" key="4">
    <source>
        <dbReference type="Proteomes" id="UP000663887"/>
    </source>
</evidence>
<feature type="region of interest" description="Disordered" evidence="1">
    <location>
        <begin position="621"/>
        <end position="641"/>
    </location>
</feature>
<feature type="compositionally biased region" description="Polar residues" evidence="1">
    <location>
        <begin position="803"/>
        <end position="819"/>
    </location>
</feature>
<dbReference type="GO" id="GO:0004843">
    <property type="term" value="F:cysteine-type deubiquitinase activity"/>
    <property type="evidence" value="ECO:0007669"/>
    <property type="project" value="InterPro"/>
</dbReference>
<evidence type="ECO:0000256" key="1">
    <source>
        <dbReference type="SAM" id="MobiDB-lite"/>
    </source>
</evidence>
<name>A0A816RW77_9BILA</name>
<dbReference type="Pfam" id="PF00443">
    <property type="entry name" value="UCH"/>
    <property type="match status" value="1"/>
</dbReference>
<reference evidence="3" key="1">
    <citation type="submission" date="2021-02" db="EMBL/GenBank/DDBJ databases">
        <authorList>
            <person name="Nowell W R."/>
        </authorList>
    </citation>
    <scope>NUCLEOTIDE SEQUENCE</scope>
</reference>
<comment type="caution">
    <text evidence="3">The sequence shown here is derived from an EMBL/GenBank/DDBJ whole genome shotgun (WGS) entry which is preliminary data.</text>
</comment>
<protein>
    <recommendedName>
        <fullName evidence="2">USP domain-containing protein</fullName>
    </recommendedName>
</protein>
<dbReference type="PANTHER" id="PTHR24006">
    <property type="entry name" value="UBIQUITIN CARBOXYL-TERMINAL HYDROLASE"/>
    <property type="match status" value="1"/>
</dbReference>
<feature type="domain" description="USP" evidence="2">
    <location>
        <begin position="267"/>
        <end position="573"/>
    </location>
</feature>
<dbReference type="InterPro" id="IPR018200">
    <property type="entry name" value="USP_CS"/>
</dbReference>
<dbReference type="InterPro" id="IPR028889">
    <property type="entry name" value="USP"/>
</dbReference>
<dbReference type="GO" id="GO:0016579">
    <property type="term" value="P:protein deubiquitination"/>
    <property type="evidence" value="ECO:0007669"/>
    <property type="project" value="InterPro"/>
</dbReference>
<dbReference type="InterPro" id="IPR001394">
    <property type="entry name" value="Peptidase_C19_UCH"/>
</dbReference>
<evidence type="ECO:0000259" key="2">
    <source>
        <dbReference type="PROSITE" id="PS50235"/>
    </source>
</evidence>
<dbReference type="Gene3D" id="3.90.70.10">
    <property type="entry name" value="Cysteine proteinases"/>
    <property type="match status" value="1"/>
</dbReference>
<accession>A0A816RW77</accession>
<organism evidence="3 4">
    <name type="scientific">Rotaria magnacalcarata</name>
    <dbReference type="NCBI Taxonomy" id="392030"/>
    <lineage>
        <taxon>Eukaryota</taxon>
        <taxon>Metazoa</taxon>
        <taxon>Spiralia</taxon>
        <taxon>Gnathifera</taxon>
        <taxon>Rotifera</taxon>
        <taxon>Eurotatoria</taxon>
        <taxon>Bdelloidea</taxon>
        <taxon>Philodinida</taxon>
        <taxon>Philodinidae</taxon>
        <taxon>Rotaria</taxon>
    </lineage>
</organism>
<dbReference type="InterPro" id="IPR050164">
    <property type="entry name" value="Peptidase_C19"/>
</dbReference>
<feature type="region of interest" description="Disordered" evidence="1">
    <location>
        <begin position="795"/>
        <end position="831"/>
    </location>
</feature>
<sequence>MSFCSKNISPKNSHDDDINIGSMLITDEHIKEIEDLIPSTRKSVTTNEVQLKEAARRILEHPCAVISNCSLTERIDYDAANFLVEQCLLLFTGDLFNDHSQLDPGGYVKYIPETIDLIFMGRLIHYDIDPGSYFNNIDIPEIWISYLSTNGIKFLTTMNIYRNILRLNSPPEKPTSSSSVNKLDDNLADKNYHNINKTDFISDVTQKNFKHSNDIKIMNAIDESSINRCNEPPAKKSLDIPQDINHIRNSASNQSIMKLNSLRKHMVGLKNMNSTTCYINAAVQCQLSNQGKFCSVCELTKIISLIHPSSKNQYREVNHSNIPSADSIRNNVHLISSVFCVGNQEDVSEFILMLFSHCISCFPLHFSASLTMSLYPTIIDQIFTIKLLSCGQCPSCLYMFQNQEIINMLLIEIDNLNELNDALAHFVHREAIHDFKCSNCDQSVKIDKRITIDELSPILIVNFKRCTMTFDSTEKLVHRVNYNELLDMSPYMTSNSCISNDKDQNVNLSNTYCYKLYAVINHVGTNLNSGHYYAYIRSSDDIWFLIDDAKCRNVSASEVLGHSEALILFYAKLSYSSTNTSTSVKQNKHQLMTSTPANNRVSYSSILSSSVMHNSTPINRHSWVKDERPSNNNHADPAESQRSFPLELLNTSSIANSPDNSVLNDEPLPGQTESSITICTRFSTDSIEKKRKNIDDTFNKELPCSSMSYSNTSHDEDRRKVLILYNIHVSNLYYYALENCKKLASVASGVMIEEIYERTLPQKHDFRLNQTEIVKLNLFRQQYLNKESDRKMRSMGLAPETLTVKTSQSKTSIRSTSTNDKNDDTSYKKNNDVKSNRKVNIEYLNLLLPHLKHYNAACGLCVRSRYFGKNVSKSNALLVRCILKCNGRSCKFKCTVQVLNNGFCFVIALNRKIFHHVGERIGRPIRGSRRQAIIDKFKSGASVYRLHSQYHEQRSKNEKKGFNYDSTGKSKKVFKKIKAEATAESLLSPDVTLGILQLHDKLADEINNDGIITGALQVVQFRPFCTVAFTEASIRLYDAIVSHPETVLSWDATGGIIKNTALSSRQCLYYELTVSHPNVVNEDTLIPLTFMLSESQTLLTITNWLTTFKESYKKIFPHKKDSFPRPAVILSDRAQIFLQAALRIYNDENYQQFLARAYRIVTNQAIQDDLFKTIIHACLSHFMFDMRKRINKYLPEDIREFAMWCMALLVNTGKWNEMKENWRLMCRLFINYSTNETLDFKQSYSILLSRISHITNDPNSSKRFAWIIDEEKQLNEVDSNFKKDLQQIYHECYQDNAKSIAEISSSANKAAKSARQWLAYINQYCMPTVAIWSNLLLGNLSRYIISSIAAYDKLLLNTHDQRTNAISERRMAIVKRTQLGTQTYTRADVVLQILIQDMQKLIENFSLSYMAASSKDTNTETNQQQLKELTENWRKNNRRGHGFYAKKPDTSIMNNLKYTLVVYSTTINDGLSVPHLPVPNWLNIAIGTLVSIKSIRTSSSLSPKVSTSLINDIINFITKWISSAEYIKRTKKHSAELMHLLNSKFQIPPDIPPEGCGQLNFILHKILLPIIDRYIPAVKEYCCTSCNCTVRTRFSISYIPINMVEVQTQLHHRLNSYFDGCMSDHLCDKCSMTMSRRIKLLECPPVIILRIDYNNVSSTVLRKPPNAIFFQSFLEKTNIGCSSSTIYDVVAFISIMPNTDNKLVLGTKIKQRWRINSMTKLIGNGEKLCKLFANSRLIILERTRTCNSNFIYAIAQCCSFTISNIEHNDFCTCNTLNDAIKIIESEAKLNYLYSMLSSHFTTYYQCQQCRCSPSSLSTTNNGVSIYEQNMEPKFICGSPLTSLDRLDLSCSVCNKKTEDVLLPVHSQIHHQCPPICMYYSQRTILHGVQNLRIELASHDSQSICAYQAISVLLIDEYNGISVVKLDRVSIYCTNPYQTVTTSSVDKINEAFHTAQKTIIFLKKIATPEPSTTLVLQAPVPVRLINKSSGVSVGNWINQIVDNC</sequence>